<dbReference type="OrthoDB" id="4896910at2759"/>
<dbReference type="CDD" id="cd00200">
    <property type="entry name" value="WD40"/>
    <property type="match status" value="1"/>
</dbReference>
<dbReference type="InterPro" id="IPR001680">
    <property type="entry name" value="WD40_rpt"/>
</dbReference>
<feature type="compositionally biased region" description="Low complexity" evidence="4">
    <location>
        <begin position="101"/>
        <end position="125"/>
    </location>
</feature>
<feature type="region of interest" description="Disordered" evidence="4">
    <location>
        <begin position="35"/>
        <end position="126"/>
    </location>
</feature>
<dbReference type="Proteomes" id="UP000006039">
    <property type="component" value="Unassembled WGS sequence"/>
</dbReference>
<dbReference type="VEuPathDB" id="FungiDB:GGTG_08525"/>
<feature type="region of interest" description="Disordered" evidence="4">
    <location>
        <begin position="1137"/>
        <end position="1179"/>
    </location>
</feature>
<dbReference type="InterPro" id="IPR019775">
    <property type="entry name" value="WD40_repeat_CS"/>
</dbReference>
<dbReference type="Gene3D" id="3.40.50.300">
    <property type="entry name" value="P-loop containing nucleotide triphosphate hydrolases"/>
    <property type="match status" value="1"/>
</dbReference>
<feature type="domain" description="NWD NACHT-NTPase N-terminal" evidence="5">
    <location>
        <begin position="136"/>
        <end position="326"/>
    </location>
</feature>
<gene>
    <name evidence="8" type="primary">20348983</name>
    <name evidence="7" type="ORF">GGTG_08525</name>
</gene>
<dbReference type="PROSITE" id="PS50082">
    <property type="entry name" value="WD_REPEATS_2"/>
    <property type="match status" value="7"/>
</dbReference>
<dbReference type="Gene3D" id="2.130.10.10">
    <property type="entry name" value="YVTN repeat-like/Quinoprotein amine dehydrogenase"/>
    <property type="match status" value="5"/>
</dbReference>
<keyword evidence="9" id="KW-1185">Reference proteome</keyword>
<evidence type="ECO:0000259" key="6">
    <source>
        <dbReference type="Pfam" id="PF24883"/>
    </source>
</evidence>
<evidence type="ECO:0000256" key="2">
    <source>
        <dbReference type="ARBA" id="ARBA00022737"/>
    </source>
</evidence>
<dbReference type="EMBL" id="GL385398">
    <property type="protein sequence ID" value="EJT74687.1"/>
    <property type="molecule type" value="Genomic_DNA"/>
</dbReference>
<dbReference type="Pfam" id="PF00400">
    <property type="entry name" value="WD40"/>
    <property type="match status" value="7"/>
</dbReference>
<dbReference type="InterPro" id="IPR031359">
    <property type="entry name" value="NACHT_N"/>
</dbReference>
<keyword evidence="1 3" id="KW-0853">WD repeat</keyword>
<dbReference type="SMART" id="SM00320">
    <property type="entry name" value="WD40"/>
    <property type="match status" value="10"/>
</dbReference>
<dbReference type="PANTHER" id="PTHR44019">
    <property type="entry name" value="WD REPEAT-CONTAINING PROTEIN 55"/>
    <property type="match status" value="1"/>
</dbReference>
<dbReference type="STRING" id="644352.J3P4T9"/>
<feature type="repeat" description="WD" evidence="3">
    <location>
        <begin position="1042"/>
        <end position="1083"/>
    </location>
</feature>
<dbReference type="RefSeq" id="XP_009224631.1">
    <property type="nucleotide sequence ID" value="XM_009226367.1"/>
</dbReference>
<evidence type="ECO:0000256" key="3">
    <source>
        <dbReference type="PROSITE-ProRule" id="PRU00221"/>
    </source>
</evidence>
<sequence length="1850" mass="202409">MGDKPRNLLHKIPWAFGKKKAQRVVNGEASHAALCQTELEGNDGKGDAPASSADTRPVPGAPSRQTAAMEDGGSVEGRKDEPPPPQNAGTTGAETGDKPDAAIAESSDAAAPSNASPAPADGAAPWYNPEERVAGLWDDAYDQLRKTDSDLMRAYESVMAAWSAGIISWPRRASTWNSAPGTPVEAHTWLDRDKRRQHITCITDGWLEERIGENDRVTQAVEARSLRDIMRTAVQASPQASMAWAASWLALETLLQTDSLDGETRSQTVSTISRIKRYSALPRLLFGGPPPGGDQHADNSHVEALTDLYSIVLRQLITTALKWKQPETAVETTAEHIRGLEEAFTNGLSKEQDMESELSQLFEPPKGSKQDEAASDAESEASTASENTEIDEAERLKQILEKLHAPEQPLDETDATRREAGRLLYDWARDTPYFEKFLNWTDGASGRVLWVSGSPEVGKSILLRTAAQSLVTEQGAVSSSEDGKKVAYFFCNGSGGFHERDVLSALKALISGVLRSQPHLRLHLERAFRDTDRTDFEGKGDFYALSTVLYSIIEDADFAPTYFVVDSIELLAVDAAEDADPSLEQKVGVGADHSTTARLRGLVDLLSFISTTTAPPYGNKVKWLVSVDGNKVDPGLLSPQAVSQLRLDLDSHPADLRKIVSDVATSRFAATANRALYKGGLYNAVLNKLREVTPGNFIWLDAALAVVRSSEKVWNLPDILDHMSKRSQGVESLFFLGQLHVGNLTAKDKKYRTDIHSAAALAYRPLLVAELVDLVELPEEVDVSVVVNTMLPFILEIRDGRLQFKHQSATEFIRRNLAELELGAIEKLHTIMAHRCLEMVLTHLRCTRMCGRVATTAPLARHECTYPATAWIRHLTEPGVFDRVALALADHLLHDHVIEWLEMVDAKDELSDVLNPMSRLLELAATPVPTADNGRSEEYGPVNLQKSIHNVMSFIRRDRSQTGAMAPQKTDDEPSTDQNGTPGDFAFADSYTTSRRVRSSLLFVPATDPWRQRWLPKYYPWLVTAPLVRTTGQGAVGNCLHVMHHYDWVRGCCFSHDGRLVASASDDGRVRLWDADTGKLQRVLNNENSRYVYGVTMSSSSPENHAILAAYTSDILTVWDIPTGRLLKKLIIGSRPDPEAGTDMEEDERHSEQGQDGGRKTEDEDQEPSAASPDADNNIYIGGSSIGDIAIASAGDKLAAVVDEKARVWKLPAYAELSLRSGEGDKSEEAPVSCVRFSPDGKYVAYNQGGEILVCDSTTGSLVRTLAERSPSRNHEDLDSINEDDVDGTESDSSHENPAVESVGVSIFVFSADSRLLLSIKDDSKARVWDIQSGQTLAVTESTFDRDAYSHEAVFSRDGTRFATISDYKVIGIWSPKSSDGWGATENEEYTRPARLLSGHGGLVLALHFSPVGNLLASSSSDFTVRIWDLEMAEAETAAEGALVAEESSMPVTGRRSLGHRGPVHCVSMSADGSLVASASTDGTICVWDGKTGENLSRGEHSNITSLAFSPSCSRLVSASKDNTAFLWNVKPTSAQREEEVASMAPECRLIGHQDWLRNAVFSPDGDLVATGSDDFTVRLWDLSAATITESQRTTDDAPGEDETKASSVPNRVFRSHDDYVFGLAFSADGKRLASAGDDRHVMVWNLVSGDKADRTKPDKDMSDRRVKSHIREVIFSHDGSRLFTVSTDCTVAIWSPDQPEDQQCVAVVSQAENYRLEHLRIDKDYPDVLLFSTGAWPFDVSPAALEEAAAAAAAAQDPDNARPVSEVLPARPLPPTREAFTISGRSYEWINWRGRKLIYLPEAFRPNIGASLCCWVQGQSVVVGCESGEVLLFRFSEDMRPAGPAETCA</sequence>
<dbReference type="InterPro" id="IPR015943">
    <property type="entry name" value="WD40/YVTN_repeat-like_dom_sf"/>
</dbReference>
<feature type="compositionally biased region" description="Acidic residues" evidence="4">
    <location>
        <begin position="1279"/>
        <end position="1290"/>
    </location>
</feature>
<dbReference type="SUPFAM" id="SSF50998">
    <property type="entry name" value="Quinoprotein alcohol dehydrogenase-like"/>
    <property type="match status" value="1"/>
</dbReference>
<feature type="region of interest" description="Disordered" evidence="4">
    <location>
        <begin position="350"/>
        <end position="390"/>
    </location>
</feature>
<feature type="compositionally biased region" description="Basic and acidic residues" evidence="4">
    <location>
        <begin position="1147"/>
        <end position="1162"/>
    </location>
</feature>
<feature type="repeat" description="WD" evidence="3">
    <location>
        <begin position="1397"/>
        <end position="1438"/>
    </location>
</feature>
<feature type="repeat" description="WD" evidence="3">
    <location>
        <begin position="1457"/>
        <end position="1498"/>
    </location>
</feature>
<dbReference type="PROSITE" id="PS00678">
    <property type="entry name" value="WD_REPEATS_1"/>
    <property type="match status" value="6"/>
</dbReference>
<dbReference type="Pfam" id="PF24883">
    <property type="entry name" value="NPHP3_N"/>
    <property type="match status" value="1"/>
</dbReference>
<reference evidence="7" key="3">
    <citation type="submission" date="2010-09" db="EMBL/GenBank/DDBJ databases">
        <title>Annotation of Gaeumannomyces graminis var. tritici R3-111a-1.</title>
        <authorList>
            <consortium name="The Broad Institute Genome Sequencing Platform"/>
            <person name="Ma L.-J."/>
            <person name="Dead R."/>
            <person name="Young S.K."/>
            <person name="Zeng Q."/>
            <person name="Gargeya S."/>
            <person name="Fitzgerald M."/>
            <person name="Haas B."/>
            <person name="Abouelleil A."/>
            <person name="Alvarado L."/>
            <person name="Arachchi H.M."/>
            <person name="Berlin A."/>
            <person name="Brown A."/>
            <person name="Chapman S.B."/>
            <person name="Chen Z."/>
            <person name="Dunbar C."/>
            <person name="Freedman E."/>
            <person name="Gearin G."/>
            <person name="Gellesch M."/>
            <person name="Goldberg J."/>
            <person name="Griggs A."/>
            <person name="Gujja S."/>
            <person name="Heiman D."/>
            <person name="Howarth C."/>
            <person name="Larson L."/>
            <person name="Lui A."/>
            <person name="MacDonald P.J.P."/>
            <person name="Mehta T."/>
            <person name="Montmayeur A."/>
            <person name="Murphy C."/>
            <person name="Neiman D."/>
            <person name="Pearson M."/>
            <person name="Priest M."/>
            <person name="Roberts A."/>
            <person name="Saif S."/>
            <person name="Shea T."/>
            <person name="Shenoy N."/>
            <person name="Sisk P."/>
            <person name="Stolte C."/>
            <person name="Sykes S."/>
            <person name="Yandava C."/>
            <person name="Wortman J."/>
            <person name="Nusbaum C."/>
            <person name="Birren B."/>
        </authorList>
    </citation>
    <scope>NUCLEOTIDE SEQUENCE</scope>
    <source>
        <strain evidence="7">R3-111a-1</strain>
    </source>
</reference>
<accession>J3P4T9</accession>
<dbReference type="InterPro" id="IPR011047">
    <property type="entry name" value="Quinoprotein_ADH-like_sf"/>
</dbReference>
<dbReference type="HOGENOM" id="CLU_000288_6_16_1"/>
<feature type="repeat" description="WD" evidence="3">
    <location>
        <begin position="1550"/>
        <end position="1591"/>
    </location>
</feature>
<feature type="domain" description="Nephrocystin 3-like N-terminal" evidence="6">
    <location>
        <begin position="435"/>
        <end position="568"/>
    </location>
</feature>
<dbReference type="eggNOG" id="KOG0266">
    <property type="taxonomic scope" value="Eukaryota"/>
</dbReference>
<reference evidence="8" key="4">
    <citation type="journal article" date="2015" name="G3 (Bethesda)">
        <title>Genome sequences of three phytopathogenic species of the Magnaporthaceae family of fungi.</title>
        <authorList>
            <person name="Okagaki L.H."/>
            <person name="Nunes C.C."/>
            <person name="Sailsbery J."/>
            <person name="Clay B."/>
            <person name="Brown D."/>
            <person name="John T."/>
            <person name="Oh Y."/>
            <person name="Young N."/>
            <person name="Fitzgerald M."/>
            <person name="Haas B.J."/>
            <person name="Zeng Q."/>
            <person name="Young S."/>
            <person name="Adiconis X."/>
            <person name="Fan L."/>
            <person name="Levin J.Z."/>
            <person name="Mitchell T.K."/>
            <person name="Okubara P.A."/>
            <person name="Farman M.L."/>
            <person name="Kohn L.M."/>
            <person name="Birren B."/>
            <person name="Ma L.-J."/>
            <person name="Dean R.A."/>
        </authorList>
    </citation>
    <scope>NUCLEOTIDE SEQUENCE</scope>
    <source>
        <strain evidence="8">R3-111a-1</strain>
    </source>
</reference>
<evidence type="ECO:0000259" key="5">
    <source>
        <dbReference type="Pfam" id="PF17100"/>
    </source>
</evidence>
<name>J3P4T9_GAET3</name>
<protein>
    <recommendedName>
        <fullName evidence="10">WD40 repeat-like protein</fullName>
    </recommendedName>
</protein>
<evidence type="ECO:0000256" key="4">
    <source>
        <dbReference type="SAM" id="MobiDB-lite"/>
    </source>
</evidence>
<keyword evidence="2" id="KW-0677">Repeat</keyword>
<reference evidence="9" key="1">
    <citation type="submission" date="2010-07" db="EMBL/GenBank/DDBJ databases">
        <title>The genome sequence of Gaeumannomyces graminis var. tritici strain R3-111a-1.</title>
        <authorList>
            <consortium name="The Broad Institute Genome Sequencing Platform"/>
            <person name="Ma L.-J."/>
            <person name="Dead R."/>
            <person name="Young S."/>
            <person name="Zeng Q."/>
            <person name="Koehrsen M."/>
            <person name="Alvarado L."/>
            <person name="Berlin A."/>
            <person name="Chapman S.B."/>
            <person name="Chen Z."/>
            <person name="Freedman E."/>
            <person name="Gellesch M."/>
            <person name="Goldberg J."/>
            <person name="Griggs A."/>
            <person name="Gujja S."/>
            <person name="Heilman E.R."/>
            <person name="Heiman D."/>
            <person name="Hepburn T."/>
            <person name="Howarth C."/>
            <person name="Jen D."/>
            <person name="Larson L."/>
            <person name="Mehta T."/>
            <person name="Neiman D."/>
            <person name="Pearson M."/>
            <person name="Roberts A."/>
            <person name="Saif S."/>
            <person name="Shea T."/>
            <person name="Shenoy N."/>
            <person name="Sisk P."/>
            <person name="Stolte C."/>
            <person name="Sykes S."/>
            <person name="Walk T."/>
            <person name="White J."/>
            <person name="Yandava C."/>
            <person name="Haas B."/>
            <person name="Nusbaum C."/>
            <person name="Birren B."/>
        </authorList>
    </citation>
    <scope>NUCLEOTIDE SEQUENCE [LARGE SCALE GENOMIC DNA]</scope>
    <source>
        <strain evidence="9">R3-111a-1</strain>
    </source>
</reference>
<organism evidence="7">
    <name type="scientific">Gaeumannomyces tritici (strain R3-111a-1)</name>
    <name type="common">Wheat and barley take-all root rot fungus</name>
    <name type="synonym">Gaeumannomyces graminis var. tritici</name>
    <dbReference type="NCBI Taxonomy" id="644352"/>
    <lineage>
        <taxon>Eukaryota</taxon>
        <taxon>Fungi</taxon>
        <taxon>Dikarya</taxon>
        <taxon>Ascomycota</taxon>
        <taxon>Pezizomycotina</taxon>
        <taxon>Sordariomycetes</taxon>
        <taxon>Sordariomycetidae</taxon>
        <taxon>Magnaporthales</taxon>
        <taxon>Magnaporthaceae</taxon>
        <taxon>Gaeumannomyces</taxon>
    </lineage>
</organism>
<evidence type="ECO:0000313" key="7">
    <source>
        <dbReference type="EMBL" id="EJT74687.1"/>
    </source>
</evidence>
<dbReference type="Pfam" id="PF17100">
    <property type="entry name" value="NACHT_N"/>
    <property type="match status" value="1"/>
</dbReference>
<dbReference type="PANTHER" id="PTHR44019:SF8">
    <property type="entry name" value="POC1 CENTRIOLAR PROTEIN HOMOLOG"/>
    <property type="match status" value="1"/>
</dbReference>
<evidence type="ECO:0000313" key="9">
    <source>
        <dbReference type="Proteomes" id="UP000006039"/>
    </source>
</evidence>
<feature type="compositionally biased region" description="Basic and acidic residues" evidence="4">
    <location>
        <begin position="1266"/>
        <end position="1278"/>
    </location>
</feature>
<evidence type="ECO:0008006" key="10">
    <source>
        <dbReference type="Google" id="ProtNLM"/>
    </source>
</evidence>
<feature type="repeat" description="WD" evidence="3">
    <location>
        <begin position="1497"/>
        <end position="1538"/>
    </location>
</feature>
<proteinExistence type="predicted"/>
<dbReference type="GeneID" id="20348983"/>
<dbReference type="SUPFAM" id="SSF63829">
    <property type="entry name" value="Calcium-dependent phosphotriesterase"/>
    <property type="match status" value="2"/>
</dbReference>
<dbReference type="PRINTS" id="PR00320">
    <property type="entry name" value="GPROTEINBRPT"/>
</dbReference>
<reference evidence="8" key="5">
    <citation type="submission" date="2018-04" db="UniProtKB">
        <authorList>
            <consortium name="EnsemblFungi"/>
        </authorList>
    </citation>
    <scope>IDENTIFICATION</scope>
    <source>
        <strain evidence="8">R3-111a-1</strain>
    </source>
</reference>
<evidence type="ECO:0000256" key="1">
    <source>
        <dbReference type="ARBA" id="ARBA00022574"/>
    </source>
</evidence>
<dbReference type="InterPro" id="IPR050505">
    <property type="entry name" value="WDR55/POC1"/>
</dbReference>
<feature type="repeat" description="WD" evidence="3">
    <location>
        <begin position="1305"/>
        <end position="1339"/>
    </location>
</feature>
<feature type="repeat" description="WD" evidence="3">
    <location>
        <begin position="1614"/>
        <end position="1655"/>
    </location>
</feature>
<feature type="region of interest" description="Disordered" evidence="4">
    <location>
        <begin position="1266"/>
        <end position="1297"/>
    </location>
</feature>
<dbReference type="InterPro" id="IPR027417">
    <property type="entry name" value="P-loop_NTPase"/>
</dbReference>
<evidence type="ECO:0000313" key="8">
    <source>
        <dbReference type="EnsemblFungi" id="EJT74687"/>
    </source>
</evidence>
<dbReference type="EnsemblFungi" id="EJT74687">
    <property type="protein sequence ID" value="EJT74687"/>
    <property type="gene ID" value="GGTG_08525"/>
</dbReference>
<dbReference type="PROSITE" id="PS50294">
    <property type="entry name" value="WD_REPEATS_REGION"/>
    <property type="match status" value="6"/>
</dbReference>
<reference evidence="7" key="2">
    <citation type="submission" date="2010-07" db="EMBL/GenBank/DDBJ databases">
        <authorList>
            <consortium name="The Broad Institute Genome Sequencing Platform"/>
            <consortium name="Broad Institute Genome Sequencing Center for Infectious Disease"/>
            <person name="Ma L.-J."/>
            <person name="Dead R."/>
            <person name="Young S."/>
            <person name="Zeng Q."/>
            <person name="Koehrsen M."/>
            <person name="Alvarado L."/>
            <person name="Berlin A."/>
            <person name="Chapman S.B."/>
            <person name="Chen Z."/>
            <person name="Freedman E."/>
            <person name="Gellesch M."/>
            <person name="Goldberg J."/>
            <person name="Griggs A."/>
            <person name="Gujja S."/>
            <person name="Heilman E.R."/>
            <person name="Heiman D."/>
            <person name="Hepburn T."/>
            <person name="Howarth C."/>
            <person name="Jen D."/>
            <person name="Larson L."/>
            <person name="Mehta T."/>
            <person name="Neiman D."/>
            <person name="Pearson M."/>
            <person name="Roberts A."/>
            <person name="Saif S."/>
            <person name="Shea T."/>
            <person name="Shenoy N."/>
            <person name="Sisk P."/>
            <person name="Stolte C."/>
            <person name="Sykes S."/>
            <person name="Walk T."/>
            <person name="White J."/>
            <person name="Yandava C."/>
            <person name="Haas B."/>
            <person name="Nusbaum C."/>
            <person name="Birren B."/>
        </authorList>
    </citation>
    <scope>NUCLEOTIDE SEQUENCE</scope>
    <source>
        <strain evidence="7">R3-111a-1</strain>
    </source>
</reference>
<dbReference type="InterPro" id="IPR020472">
    <property type="entry name" value="WD40_PAC1"/>
</dbReference>
<dbReference type="InterPro" id="IPR056884">
    <property type="entry name" value="NPHP3-like_N"/>
</dbReference>
<feature type="region of interest" description="Disordered" evidence="4">
    <location>
        <begin position="959"/>
        <end position="985"/>
    </location>
</feature>